<reference evidence="3" key="2">
    <citation type="submission" date="2020-11" db="EMBL/GenBank/DDBJ databases">
        <authorList>
            <person name="McCartney M.A."/>
            <person name="Auch B."/>
            <person name="Kono T."/>
            <person name="Mallez S."/>
            <person name="Becker A."/>
            <person name="Gohl D.M."/>
            <person name="Silverstein K.A.T."/>
            <person name="Koren S."/>
            <person name="Bechman K.B."/>
            <person name="Herman A."/>
            <person name="Abrahante J.E."/>
            <person name="Garbe J."/>
        </authorList>
    </citation>
    <scope>NUCLEOTIDE SEQUENCE</scope>
    <source>
        <strain evidence="3">Duluth1</strain>
        <tissue evidence="3">Whole animal</tissue>
    </source>
</reference>
<dbReference type="EMBL" id="JAIWYP010000004">
    <property type="protein sequence ID" value="KAH3834446.1"/>
    <property type="molecule type" value="Genomic_DNA"/>
</dbReference>
<feature type="compositionally biased region" description="Polar residues" evidence="1">
    <location>
        <begin position="18"/>
        <end position="27"/>
    </location>
</feature>
<keyword evidence="2" id="KW-1133">Transmembrane helix</keyword>
<dbReference type="AlphaFoldDB" id="A0A9D4K7T5"/>
<feature type="compositionally biased region" description="Polar residues" evidence="1">
    <location>
        <begin position="1"/>
        <end position="11"/>
    </location>
</feature>
<feature type="non-terminal residue" evidence="3">
    <location>
        <position position="94"/>
    </location>
</feature>
<protein>
    <submittedName>
        <fullName evidence="3">Uncharacterized protein</fullName>
    </submittedName>
</protein>
<sequence>MSGFSNNNSQRGHFPDVSISTQSSGSNPRLIHIDIPVTTLSSDYSDYESKNSSQLNANSRFPVYAFILSAAVVVPAFAVITRSLHQLCRRKVKA</sequence>
<keyword evidence="2" id="KW-0472">Membrane</keyword>
<dbReference type="Proteomes" id="UP000828390">
    <property type="component" value="Unassembled WGS sequence"/>
</dbReference>
<proteinExistence type="predicted"/>
<keyword evidence="2" id="KW-0812">Transmembrane</keyword>
<name>A0A9D4K7T5_DREPO</name>
<evidence type="ECO:0000256" key="2">
    <source>
        <dbReference type="SAM" id="Phobius"/>
    </source>
</evidence>
<organism evidence="3 4">
    <name type="scientific">Dreissena polymorpha</name>
    <name type="common">Zebra mussel</name>
    <name type="synonym">Mytilus polymorpha</name>
    <dbReference type="NCBI Taxonomy" id="45954"/>
    <lineage>
        <taxon>Eukaryota</taxon>
        <taxon>Metazoa</taxon>
        <taxon>Spiralia</taxon>
        <taxon>Lophotrochozoa</taxon>
        <taxon>Mollusca</taxon>
        <taxon>Bivalvia</taxon>
        <taxon>Autobranchia</taxon>
        <taxon>Heteroconchia</taxon>
        <taxon>Euheterodonta</taxon>
        <taxon>Imparidentia</taxon>
        <taxon>Neoheterodontei</taxon>
        <taxon>Myida</taxon>
        <taxon>Dreissenoidea</taxon>
        <taxon>Dreissenidae</taxon>
        <taxon>Dreissena</taxon>
    </lineage>
</organism>
<evidence type="ECO:0000313" key="4">
    <source>
        <dbReference type="Proteomes" id="UP000828390"/>
    </source>
</evidence>
<accession>A0A9D4K7T5</accession>
<gene>
    <name evidence="3" type="ORF">DPMN_107772</name>
</gene>
<evidence type="ECO:0000313" key="3">
    <source>
        <dbReference type="EMBL" id="KAH3834446.1"/>
    </source>
</evidence>
<keyword evidence="4" id="KW-1185">Reference proteome</keyword>
<evidence type="ECO:0000256" key="1">
    <source>
        <dbReference type="SAM" id="MobiDB-lite"/>
    </source>
</evidence>
<feature type="transmembrane region" description="Helical" evidence="2">
    <location>
        <begin position="61"/>
        <end position="81"/>
    </location>
</feature>
<reference evidence="3" key="1">
    <citation type="journal article" date="2019" name="bioRxiv">
        <title>The Genome of the Zebra Mussel, Dreissena polymorpha: A Resource for Invasive Species Research.</title>
        <authorList>
            <person name="McCartney M.A."/>
            <person name="Auch B."/>
            <person name="Kono T."/>
            <person name="Mallez S."/>
            <person name="Zhang Y."/>
            <person name="Obille A."/>
            <person name="Becker A."/>
            <person name="Abrahante J.E."/>
            <person name="Garbe J."/>
            <person name="Badalamenti J.P."/>
            <person name="Herman A."/>
            <person name="Mangelson H."/>
            <person name="Liachko I."/>
            <person name="Sullivan S."/>
            <person name="Sone E.D."/>
            <person name="Koren S."/>
            <person name="Silverstein K.A.T."/>
            <person name="Beckman K.B."/>
            <person name="Gohl D.M."/>
        </authorList>
    </citation>
    <scope>NUCLEOTIDE SEQUENCE</scope>
    <source>
        <strain evidence="3">Duluth1</strain>
        <tissue evidence="3">Whole animal</tissue>
    </source>
</reference>
<comment type="caution">
    <text evidence="3">The sequence shown here is derived from an EMBL/GenBank/DDBJ whole genome shotgun (WGS) entry which is preliminary data.</text>
</comment>
<feature type="region of interest" description="Disordered" evidence="1">
    <location>
        <begin position="1"/>
        <end position="28"/>
    </location>
</feature>